<evidence type="ECO:0000256" key="2">
    <source>
        <dbReference type="ARBA" id="ARBA00034617"/>
    </source>
</evidence>
<proteinExistence type="inferred from homology"/>
<dbReference type="PROSITE" id="PS51194">
    <property type="entry name" value="HELICASE_CTER"/>
    <property type="match status" value="1"/>
</dbReference>
<evidence type="ECO:0000256" key="1">
    <source>
        <dbReference type="ARBA" id="ARBA00005446"/>
    </source>
</evidence>
<dbReference type="SMART" id="SM00490">
    <property type="entry name" value="HELICc"/>
    <property type="match status" value="1"/>
</dbReference>
<evidence type="ECO:0000256" key="3">
    <source>
        <dbReference type="ARBA" id="ARBA00034808"/>
    </source>
</evidence>
<dbReference type="EC" id="5.6.2.4" evidence="3"/>
<evidence type="ECO:0000256" key="4">
    <source>
        <dbReference type="SAM" id="MobiDB-lite"/>
    </source>
</evidence>
<evidence type="ECO:0000313" key="6">
    <source>
        <dbReference type="EMBL" id="KAK5145172.1"/>
    </source>
</evidence>
<feature type="compositionally biased region" description="Basic and acidic residues" evidence="4">
    <location>
        <begin position="553"/>
        <end position="564"/>
    </location>
</feature>
<comment type="caution">
    <text evidence="6">The sequence shown here is derived from an EMBL/GenBank/DDBJ whole genome shotgun (WGS) entry which is preliminary data.</text>
</comment>
<gene>
    <name evidence="6" type="ORF">LTR32_003031</name>
</gene>
<dbReference type="EMBL" id="JAVRRR010000170">
    <property type="protein sequence ID" value="KAK5145172.1"/>
    <property type="molecule type" value="Genomic_DNA"/>
</dbReference>
<sequence>MTWRNTQRRRSITLCHERVVIHVRYHKGQQQTGRYKDNIRFLAQPIGDLLLDYIVYVMPLRQIFLRQQSPKALLSPFLWEKNGKVWADGQLSRHLGEASARACVPRLHVSNWRQMTVAIVKTKFVSQISVFEANDQDEDAEEVDDNIRIMTRQRNHKTQTVNRAYANQIGAAYGNVWDGLIRMGLRASTLWQDFWGVEVTLKGQKRGRAKVESWLAKRVAMGVYRPRKPWSAEALLAGAKKLYGNGELGWTHDNHVMDGAGGGHTTHWRWEELALHAAVHASRCRSYSTCRATRFPSRRRTTAATRTSDRSHRMVIGRTEGVSYRESIVDVTLIRSLPTQFVYLTATLPPSMYAEFEERNYLLHPKVIRASSNRPNFFYMVRKIKTGNGSLLEQAAAEAQDAWNRSNLFNISQDKIILYVRTRDEAIELASLLDCTVYTARSGSAVDKGKIVADWIKSVDQPYIVATTAFAEGFDYPYVRLVINVNEPESLVLFAQESGRAGRDGERAYSFILLPSTWMAIDGDNGDQGVAQPPAIRDSSLGAVASMKSFTSESRRATDPKQRMESGCSGTQHASGV</sequence>
<dbReference type="Gene3D" id="3.40.50.300">
    <property type="entry name" value="P-loop containing nucleotide triphosphate hydrolases"/>
    <property type="match status" value="1"/>
</dbReference>
<comment type="catalytic activity">
    <reaction evidence="2">
        <text>Couples ATP hydrolysis with the unwinding of duplex DNA by translocating in the 3'-5' direction.</text>
        <dbReference type="EC" id="5.6.2.4"/>
    </reaction>
</comment>
<dbReference type="Pfam" id="PF00271">
    <property type="entry name" value="Helicase_C"/>
    <property type="match status" value="1"/>
</dbReference>
<evidence type="ECO:0000313" key="7">
    <source>
        <dbReference type="Proteomes" id="UP001308179"/>
    </source>
</evidence>
<dbReference type="SUPFAM" id="SSF52540">
    <property type="entry name" value="P-loop containing nucleoside triphosphate hydrolases"/>
    <property type="match status" value="1"/>
</dbReference>
<dbReference type="InterPro" id="IPR001650">
    <property type="entry name" value="Helicase_C-like"/>
</dbReference>
<feature type="compositionally biased region" description="Polar residues" evidence="4">
    <location>
        <begin position="568"/>
        <end position="577"/>
    </location>
</feature>
<dbReference type="PANTHER" id="PTHR13710:SF154">
    <property type="entry name" value="RECQ HELICASE, PUTATIVE (AFU_ORTHOLOGUE AFUA_6G14720)-RELATED"/>
    <property type="match status" value="1"/>
</dbReference>
<dbReference type="PANTHER" id="PTHR13710">
    <property type="entry name" value="DNA HELICASE RECQ FAMILY MEMBER"/>
    <property type="match status" value="1"/>
</dbReference>
<reference evidence="6 7" key="1">
    <citation type="submission" date="2023-08" db="EMBL/GenBank/DDBJ databases">
        <title>Black Yeasts Isolated from many extreme environments.</title>
        <authorList>
            <person name="Coleine C."/>
            <person name="Stajich J.E."/>
            <person name="Selbmann L."/>
        </authorList>
    </citation>
    <scope>NUCLEOTIDE SEQUENCE [LARGE SCALE GENOMIC DNA]</scope>
    <source>
        <strain evidence="6 7">CCFEE 5386</strain>
    </source>
</reference>
<protein>
    <recommendedName>
        <fullName evidence="3">DNA 3'-5' helicase</fullName>
        <ecNumber evidence="3">5.6.2.4</ecNumber>
    </recommendedName>
</protein>
<feature type="domain" description="Helicase C-terminal" evidence="5">
    <location>
        <begin position="404"/>
        <end position="567"/>
    </location>
</feature>
<name>A0ABR0L8R1_9PEZI</name>
<feature type="region of interest" description="Disordered" evidence="4">
    <location>
        <begin position="549"/>
        <end position="577"/>
    </location>
</feature>
<dbReference type="Proteomes" id="UP001308179">
    <property type="component" value="Unassembled WGS sequence"/>
</dbReference>
<accession>A0ABR0L8R1</accession>
<dbReference type="InterPro" id="IPR027417">
    <property type="entry name" value="P-loop_NTPase"/>
</dbReference>
<keyword evidence="7" id="KW-1185">Reference proteome</keyword>
<comment type="similarity">
    <text evidence="1">Belongs to the helicase family. RecQ subfamily.</text>
</comment>
<evidence type="ECO:0000259" key="5">
    <source>
        <dbReference type="PROSITE" id="PS51194"/>
    </source>
</evidence>
<organism evidence="6 7">
    <name type="scientific">Rachicladosporium monterosium</name>
    <dbReference type="NCBI Taxonomy" id="1507873"/>
    <lineage>
        <taxon>Eukaryota</taxon>
        <taxon>Fungi</taxon>
        <taxon>Dikarya</taxon>
        <taxon>Ascomycota</taxon>
        <taxon>Pezizomycotina</taxon>
        <taxon>Dothideomycetes</taxon>
        <taxon>Dothideomycetidae</taxon>
        <taxon>Cladosporiales</taxon>
        <taxon>Cladosporiaceae</taxon>
        <taxon>Rachicladosporium</taxon>
    </lineage>
</organism>